<gene>
    <name evidence="2" type="ORF">MMAB1_2245</name>
</gene>
<evidence type="ECO:0000313" key="2">
    <source>
        <dbReference type="EMBL" id="CVK33458.1"/>
    </source>
</evidence>
<dbReference type="AlphaFoldDB" id="A0A0X3BN20"/>
<organism evidence="2 3">
    <name type="scientific">Methanoculleus bourgensis</name>
    <dbReference type="NCBI Taxonomy" id="83986"/>
    <lineage>
        <taxon>Archaea</taxon>
        <taxon>Methanobacteriati</taxon>
        <taxon>Methanobacteriota</taxon>
        <taxon>Stenosarchaea group</taxon>
        <taxon>Methanomicrobia</taxon>
        <taxon>Methanomicrobiales</taxon>
        <taxon>Methanomicrobiaceae</taxon>
        <taxon>Methanoculleus</taxon>
    </lineage>
</organism>
<dbReference type="EMBL" id="LT158599">
    <property type="protein sequence ID" value="CVK33458.1"/>
    <property type="molecule type" value="Genomic_DNA"/>
</dbReference>
<feature type="region of interest" description="Disordered" evidence="1">
    <location>
        <begin position="80"/>
        <end position="103"/>
    </location>
</feature>
<dbReference type="KEGG" id="mema:MMAB1_2245"/>
<protein>
    <submittedName>
        <fullName evidence="2">Uncharacterized protein</fullName>
    </submittedName>
</protein>
<dbReference type="Proteomes" id="UP000069850">
    <property type="component" value="Chromosome 1"/>
</dbReference>
<name>A0A0X3BN20_9EURY</name>
<sequence>MAALRHEVGAGEGARPLSLKGAMLARDGTEPGFSHCPNPYSSRRLKASREATSCNILERTSSHPVRPVFRRVITQRAVSLQKGGSAQKLVSHGENRATKKGLV</sequence>
<proteinExistence type="predicted"/>
<reference evidence="2 3" key="1">
    <citation type="submission" date="2016-01" db="EMBL/GenBank/DDBJ databases">
        <authorList>
            <person name="Manzoor S."/>
        </authorList>
    </citation>
    <scope>NUCLEOTIDE SEQUENCE [LARGE SCALE GENOMIC DNA]</scope>
    <source>
        <strain evidence="2">Methanoculleus sp MAB1</strain>
    </source>
</reference>
<evidence type="ECO:0000313" key="3">
    <source>
        <dbReference type="Proteomes" id="UP000069850"/>
    </source>
</evidence>
<evidence type="ECO:0000256" key="1">
    <source>
        <dbReference type="SAM" id="MobiDB-lite"/>
    </source>
</evidence>
<accession>A0A0X3BN20</accession>